<name>A0A7W7Y8J9_9BACT</name>
<dbReference type="PANTHER" id="PTHR24220:SF689">
    <property type="entry name" value="LIPOPROTEIN-RELEASING SYSTEM ATP-BINDING PROTEIN LOLD"/>
    <property type="match status" value="1"/>
</dbReference>
<dbReference type="GO" id="GO:0089705">
    <property type="term" value="P:protein localization to outer membrane"/>
    <property type="evidence" value="ECO:0007669"/>
    <property type="project" value="TreeGrafter"/>
</dbReference>
<dbReference type="GO" id="GO:0016887">
    <property type="term" value="F:ATP hydrolysis activity"/>
    <property type="evidence" value="ECO:0007669"/>
    <property type="project" value="InterPro"/>
</dbReference>
<comment type="similarity">
    <text evidence="1">Belongs to the ABC transporter superfamily.</text>
</comment>
<evidence type="ECO:0000313" key="5">
    <source>
        <dbReference type="EMBL" id="MBB5031574.1"/>
    </source>
</evidence>
<dbReference type="Gene3D" id="3.40.50.300">
    <property type="entry name" value="P-loop containing nucleotide triphosphate hydrolases"/>
    <property type="match status" value="1"/>
</dbReference>
<keyword evidence="6" id="KW-1185">Reference proteome</keyword>
<dbReference type="InterPro" id="IPR015854">
    <property type="entry name" value="ABC_transpr_LolD-like"/>
</dbReference>
<dbReference type="PROSITE" id="PS50893">
    <property type="entry name" value="ABC_TRANSPORTER_2"/>
    <property type="match status" value="1"/>
</dbReference>
<dbReference type="InterPro" id="IPR027417">
    <property type="entry name" value="P-loop_NTPase"/>
</dbReference>
<dbReference type="SUPFAM" id="SSF52540">
    <property type="entry name" value="P-loop containing nucleoside triphosphate hydrolases"/>
    <property type="match status" value="1"/>
</dbReference>
<dbReference type="InterPro" id="IPR003593">
    <property type="entry name" value="AAA+_ATPase"/>
</dbReference>
<gene>
    <name evidence="5" type="ORF">HNQ65_001142</name>
</gene>
<evidence type="ECO:0000256" key="3">
    <source>
        <dbReference type="ARBA" id="ARBA00022840"/>
    </source>
</evidence>
<dbReference type="GO" id="GO:0005886">
    <property type="term" value="C:plasma membrane"/>
    <property type="evidence" value="ECO:0007669"/>
    <property type="project" value="TreeGrafter"/>
</dbReference>
<dbReference type="SMART" id="SM00382">
    <property type="entry name" value="AAA"/>
    <property type="match status" value="1"/>
</dbReference>
<sequence length="222" mass="24332">MSATTGLQVSDLRFAYPAGDFRVHLPRLELAAGKALALAGPSGAGKSTLLRLLTGLLAPTAGTVSLGAAQMSAMTHEARRAFRLQHIGLVFQDFALLDYLTVSENILLPHQFRGDAGVTARTRMQDLTQRLHIDRYLDKRVSQLSQGERQRVAVARALVHQPQFVFADEPTASLDPARGRIVVDMLLEDARQRSACLVMVTHDPNLLPLFDQTLRMEDLPAA</sequence>
<dbReference type="GO" id="GO:0005524">
    <property type="term" value="F:ATP binding"/>
    <property type="evidence" value="ECO:0007669"/>
    <property type="project" value="UniProtKB-KW"/>
</dbReference>
<dbReference type="PANTHER" id="PTHR24220">
    <property type="entry name" value="IMPORT ATP-BINDING PROTEIN"/>
    <property type="match status" value="1"/>
</dbReference>
<organism evidence="5 6">
    <name type="scientific">Prosthecobacter vanneervenii</name>
    <dbReference type="NCBI Taxonomy" id="48466"/>
    <lineage>
        <taxon>Bacteria</taxon>
        <taxon>Pseudomonadati</taxon>
        <taxon>Verrucomicrobiota</taxon>
        <taxon>Verrucomicrobiia</taxon>
        <taxon>Verrucomicrobiales</taxon>
        <taxon>Verrucomicrobiaceae</taxon>
        <taxon>Prosthecobacter</taxon>
    </lineage>
</organism>
<dbReference type="Proteomes" id="UP000590740">
    <property type="component" value="Unassembled WGS sequence"/>
</dbReference>
<keyword evidence="2" id="KW-0547">Nucleotide-binding</keyword>
<dbReference type="RefSeq" id="WP_184338517.1">
    <property type="nucleotide sequence ID" value="NZ_JACHIG010000002.1"/>
</dbReference>
<dbReference type="AlphaFoldDB" id="A0A7W7Y8J9"/>
<dbReference type="InterPro" id="IPR017871">
    <property type="entry name" value="ABC_transporter-like_CS"/>
</dbReference>
<dbReference type="GO" id="GO:0022857">
    <property type="term" value="F:transmembrane transporter activity"/>
    <property type="evidence" value="ECO:0007669"/>
    <property type="project" value="TreeGrafter"/>
</dbReference>
<protein>
    <submittedName>
        <fullName evidence="5">Putative ABC transport system ATP-binding protein</fullName>
    </submittedName>
</protein>
<dbReference type="Pfam" id="PF00005">
    <property type="entry name" value="ABC_tran"/>
    <property type="match status" value="1"/>
</dbReference>
<feature type="domain" description="ABC transporter" evidence="4">
    <location>
        <begin position="7"/>
        <end position="222"/>
    </location>
</feature>
<dbReference type="EMBL" id="JACHIG010000002">
    <property type="protein sequence ID" value="MBB5031574.1"/>
    <property type="molecule type" value="Genomic_DNA"/>
</dbReference>
<dbReference type="GO" id="GO:0044874">
    <property type="term" value="P:lipoprotein localization to outer membrane"/>
    <property type="evidence" value="ECO:0007669"/>
    <property type="project" value="TreeGrafter"/>
</dbReference>
<dbReference type="InterPro" id="IPR003439">
    <property type="entry name" value="ABC_transporter-like_ATP-bd"/>
</dbReference>
<evidence type="ECO:0000313" key="6">
    <source>
        <dbReference type="Proteomes" id="UP000590740"/>
    </source>
</evidence>
<keyword evidence="3 5" id="KW-0067">ATP-binding</keyword>
<evidence type="ECO:0000256" key="2">
    <source>
        <dbReference type="ARBA" id="ARBA00022741"/>
    </source>
</evidence>
<evidence type="ECO:0000256" key="1">
    <source>
        <dbReference type="ARBA" id="ARBA00005417"/>
    </source>
</evidence>
<comment type="caution">
    <text evidence="5">The sequence shown here is derived from an EMBL/GenBank/DDBJ whole genome shotgun (WGS) entry which is preliminary data.</text>
</comment>
<accession>A0A7W7Y8J9</accession>
<evidence type="ECO:0000259" key="4">
    <source>
        <dbReference type="PROSITE" id="PS50893"/>
    </source>
</evidence>
<reference evidence="5 6" key="1">
    <citation type="submission" date="2020-08" db="EMBL/GenBank/DDBJ databases">
        <title>Genomic Encyclopedia of Type Strains, Phase IV (KMG-IV): sequencing the most valuable type-strain genomes for metagenomic binning, comparative biology and taxonomic classification.</title>
        <authorList>
            <person name="Goeker M."/>
        </authorList>
    </citation>
    <scope>NUCLEOTIDE SEQUENCE [LARGE SCALE GENOMIC DNA]</scope>
    <source>
        <strain evidence="5 6">DSM 12252</strain>
    </source>
</reference>
<proteinExistence type="inferred from homology"/>
<dbReference type="PROSITE" id="PS00211">
    <property type="entry name" value="ABC_TRANSPORTER_1"/>
    <property type="match status" value="1"/>
</dbReference>